<feature type="domain" description="Mur ligase N-terminal catalytic" evidence="14">
    <location>
        <begin position="24"/>
        <end position="78"/>
    </location>
</feature>
<evidence type="ECO:0000256" key="6">
    <source>
        <dbReference type="ARBA" id="ARBA00022741"/>
    </source>
</evidence>
<evidence type="ECO:0000256" key="10">
    <source>
        <dbReference type="ARBA" id="ARBA00023306"/>
    </source>
</evidence>
<evidence type="ECO:0000259" key="16">
    <source>
        <dbReference type="Pfam" id="PF08245"/>
    </source>
</evidence>
<dbReference type="EC" id="6.3.2.13" evidence="12"/>
<dbReference type="SUPFAM" id="SSF53244">
    <property type="entry name" value="MurD-like peptide ligases, peptide-binding domain"/>
    <property type="match status" value="1"/>
</dbReference>
<keyword evidence="5 12" id="KW-0132">Cell division</keyword>
<dbReference type="GO" id="GO:0000287">
    <property type="term" value="F:magnesium ion binding"/>
    <property type="evidence" value="ECO:0007669"/>
    <property type="project" value="UniProtKB-UniRule"/>
</dbReference>
<dbReference type="GO" id="GO:0071555">
    <property type="term" value="P:cell wall organization"/>
    <property type="evidence" value="ECO:0007669"/>
    <property type="project" value="UniProtKB-KW"/>
</dbReference>
<dbReference type="Pfam" id="PF01225">
    <property type="entry name" value="Mur_ligase"/>
    <property type="match status" value="1"/>
</dbReference>
<evidence type="ECO:0000256" key="11">
    <source>
        <dbReference type="ARBA" id="ARBA00023316"/>
    </source>
</evidence>
<evidence type="ECO:0000256" key="12">
    <source>
        <dbReference type="HAMAP-Rule" id="MF_00208"/>
    </source>
</evidence>
<comment type="caution">
    <text evidence="12">Lacks conserved residue(s) required for the propagation of feature annotation.</text>
</comment>
<organism evidence="17 18">
    <name type="scientific">Candidatus Pullichristensenella excrementigallinarum</name>
    <dbReference type="NCBI Taxonomy" id="2840907"/>
    <lineage>
        <taxon>Bacteria</taxon>
        <taxon>Bacillati</taxon>
        <taxon>Bacillota</taxon>
        <taxon>Clostridia</taxon>
        <taxon>Candidatus Pullichristensenella</taxon>
    </lineage>
</organism>
<evidence type="ECO:0000259" key="14">
    <source>
        <dbReference type="Pfam" id="PF01225"/>
    </source>
</evidence>
<keyword evidence="9 12" id="KW-0573">Peptidoglycan synthesis</keyword>
<keyword evidence="6 12" id="KW-0547">Nucleotide-binding</keyword>
<feature type="binding site" evidence="12">
    <location>
        <position position="378"/>
    </location>
    <ligand>
        <name>meso-2,6-diaminopimelate</name>
        <dbReference type="ChEBI" id="CHEBI:57791"/>
    </ligand>
</feature>
<dbReference type="InterPro" id="IPR000713">
    <property type="entry name" value="Mur_ligase_N"/>
</dbReference>
<dbReference type="InterPro" id="IPR036615">
    <property type="entry name" value="Mur_ligase_C_dom_sf"/>
</dbReference>
<comment type="similarity">
    <text evidence="2 12">Belongs to the MurCDEF family. MurE subfamily.</text>
</comment>
<feature type="short sequence motif" description="Meso-diaminopimelate recognition motif" evidence="12">
    <location>
        <begin position="402"/>
        <end position="405"/>
    </location>
</feature>
<keyword evidence="3 12" id="KW-0963">Cytoplasm</keyword>
<evidence type="ECO:0000259" key="15">
    <source>
        <dbReference type="Pfam" id="PF02875"/>
    </source>
</evidence>
<evidence type="ECO:0000313" key="17">
    <source>
        <dbReference type="EMBL" id="HIU33840.1"/>
    </source>
</evidence>
<keyword evidence="4 12" id="KW-0436">Ligase</keyword>
<feature type="binding site" evidence="12">
    <location>
        <position position="186"/>
    </location>
    <ligand>
        <name>UDP-N-acetyl-alpha-D-muramoyl-L-alanyl-D-glutamate</name>
        <dbReference type="ChEBI" id="CHEBI:83900"/>
    </ligand>
</feature>
<evidence type="ECO:0000256" key="5">
    <source>
        <dbReference type="ARBA" id="ARBA00022618"/>
    </source>
</evidence>
<keyword evidence="12" id="KW-0460">Magnesium</keyword>
<evidence type="ECO:0000256" key="7">
    <source>
        <dbReference type="ARBA" id="ARBA00022840"/>
    </source>
</evidence>
<dbReference type="Pfam" id="PF08245">
    <property type="entry name" value="Mur_ligase_M"/>
    <property type="match status" value="1"/>
</dbReference>
<feature type="domain" description="Mur ligase central" evidence="16">
    <location>
        <begin position="107"/>
        <end position="306"/>
    </location>
</feature>
<feature type="binding site" evidence="12">
    <location>
        <begin position="402"/>
        <end position="405"/>
    </location>
    <ligand>
        <name>meso-2,6-diaminopimelate</name>
        <dbReference type="ChEBI" id="CHEBI:57791"/>
    </ligand>
</feature>
<keyword evidence="11 12" id="KW-0961">Cell wall biogenesis/degradation</keyword>
<dbReference type="GO" id="GO:0004326">
    <property type="term" value="F:tetrahydrofolylpolyglutamate synthase activity"/>
    <property type="evidence" value="ECO:0007669"/>
    <property type="project" value="InterPro"/>
</dbReference>
<feature type="binding site" evidence="12">
    <location>
        <position position="31"/>
    </location>
    <ligand>
        <name>UDP-N-acetyl-alpha-D-muramoyl-L-alanyl-D-glutamate</name>
        <dbReference type="ChEBI" id="CHEBI:83900"/>
    </ligand>
</feature>
<dbReference type="InterPro" id="IPR036565">
    <property type="entry name" value="Mur-like_cat_sf"/>
</dbReference>
<dbReference type="Gene3D" id="3.40.1390.10">
    <property type="entry name" value="MurE/MurF, N-terminal domain"/>
    <property type="match status" value="1"/>
</dbReference>
<keyword evidence="7 12" id="KW-0067">ATP-binding</keyword>
<evidence type="ECO:0000256" key="2">
    <source>
        <dbReference type="ARBA" id="ARBA00005898"/>
    </source>
</evidence>
<gene>
    <name evidence="12" type="primary">murE</name>
    <name evidence="17" type="ORF">IAB02_04695</name>
</gene>
<comment type="caution">
    <text evidence="17">The sequence shown here is derived from an EMBL/GenBank/DDBJ whole genome shotgun (WGS) entry which is preliminary data.</text>
</comment>
<dbReference type="GO" id="GO:0009252">
    <property type="term" value="P:peptidoglycan biosynthetic process"/>
    <property type="evidence" value="ECO:0007669"/>
    <property type="project" value="UniProtKB-UniRule"/>
</dbReference>
<dbReference type="InterPro" id="IPR005761">
    <property type="entry name" value="UDP-N-AcMur-Glu-dNH2Pim_ligase"/>
</dbReference>
<evidence type="ECO:0000256" key="4">
    <source>
        <dbReference type="ARBA" id="ARBA00022598"/>
    </source>
</evidence>
<dbReference type="SUPFAM" id="SSF63418">
    <property type="entry name" value="MurE/MurF N-terminal domain"/>
    <property type="match status" value="1"/>
</dbReference>
<dbReference type="InterPro" id="IPR004101">
    <property type="entry name" value="Mur_ligase_C"/>
</dbReference>
<keyword evidence="10 12" id="KW-0131">Cell cycle</keyword>
<comment type="pathway">
    <text evidence="1 12 13">Cell wall biogenesis; peptidoglycan biosynthesis.</text>
</comment>
<feature type="modified residue" description="N6-carboxylysine" evidence="12">
    <location>
        <position position="218"/>
    </location>
</feature>
<feature type="binding site" evidence="12">
    <location>
        <position position="458"/>
    </location>
    <ligand>
        <name>meso-2,6-diaminopimelate</name>
        <dbReference type="ChEBI" id="CHEBI:57791"/>
    </ligand>
</feature>
<feature type="binding site" evidence="12">
    <location>
        <position position="454"/>
    </location>
    <ligand>
        <name>meso-2,6-diaminopimelate</name>
        <dbReference type="ChEBI" id="CHEBI:57791"/>
    </ligand>
</feature>
<dbReference type="HAMAP" id="MF_00208">
    <property type="entry name" value="MurE"/>
    <property type="match status" value="1"/>
</dbReference>
<dbReference type="GO" id="GO:0005524">
    <property type="term" value="F:ATP binding"/>
    <property type="evidence" value="ECO:0007669"/>
    <property type="project" value="UniProtKB-UniRule"/>
</dbReference>
<dbReference type="Proteomes" id="UP000824072">
    <property type="component" value="Unassembled WGS sequence"/>
</dbReference>
<dbReference type="Pfam" id="PF02875">
    <property type="entry name" value="Mur_ligase_C"/>
    <property type="match status" value="1"/>
</dbReference>
<evidence type="ECO:0000256" key="1">
    <source>
        <dbReference type="ARBA" id="ARBA00004752"/>
    </source>
</evidence>
<dbReference type="GO" id="GO:0051301">
    <property type="term" value="P:cell division"/>
    <property type="evidence" value="ECO:0007669"/>
    <property type="project" value="UniProtKB-KW"/>
</dbReference>
<dbReference type="GO" id="GO:0005737">
    <property type="term" value="C:cytoplasm"/>
    <property type="evidence" value="ECO:0007669"/>
    <property type="project" value="UniProtKB-SubCell"/>
</dbReference>
<dbReference type="Gene3D" id="3.90.190.20">
    <property type="entry name" value="Mur ligase, C-terminal domain"/>
    <property type="match status" value="1"/>
</dbReference>
<feature type="domain" description="Mur ligase C-terminal" evidence="15">
    <location>
        <begin position="329"/>
        <end position="456"/>
    </location>
</feature>
<evidence type="ECO:0000256" key="9">
    <source>
        <dbReference type="ARBA" id="ARBA00022984"/>
    </source>
</evidence>
<dbReference type="GO" id="GO:0008360">
    <property type="term" value="P:regulation of cell shape"/>
    <property type="evidence" value="ECO:0007669"/>
    <property type="project" value="UniProtKB-KW"/>
</dbReference>
<dbReference type="EMBL" id="DVMU01000103">
    <property type="protein sequence ID" value="HIU33840.1"/>
    <property type="molecule type" value="Genomic_DNA"/>
</dbReference>
<sequence>MLLSELIGRIPGKVEICGNPETEVSCLCSDSRLVRPGAVFFCIRGLRVDAHDLAPEVVANGAVALVVERKLPLDCPQVVVEDVRVAISYMAQDFYGNPAKKLKLIGITGTKGKTTASFLVKSILEEAGHKAGLIGTVCSMIGEEVLPSRLTTPDPIEVQQLLSKMVEGGVEYVVMEVSAHALAMHRLAGLRFSCAAFSNFSQDHLDFFKDMDRYFQAKVRLFEEDMSERIVYNVDDERVGEFMRHIGRTALRVGIREASDVYANDIEVGEYGVSFLLTHHKRFRVAIALRLSGIFNVYNSLLAAGICVSLGIGPEAIRRGLEEVRAIPGRIELLETETPYRVILDYAHSPDSLENILKTVRQTTKGRLIALFGCGGDRDHGKRPIMGEIAGELADFCILTSDNPRNENPFDILNAIEEGIRPTGCEYIVIENRRDAIRFALSRAKAGDVVVLAGKGHETYQEIRGVKHPFDEKIVVKELLAELKG</sequence>
<proteinExistence type="inferred from homology"/>
<feature type="binding site" evidence="12">
    <location>
        <position position="178"/>
    </location>
    <ligand>
        <name>UDP-N-acetyl-alpha-D-muramoyl-L-alanyl-D-glutamate</name>
        <dbReference type="ChEBI" id="CHEBI:83900"/>
    </ligand>
</feature>
<comment type="catalytic activity">
    <reaction evidence="12">
        <text>UDP-N-acetyl-alpha-D-muramoyl-L-alanyl-D-glutamate + meso-2,6-diaminopimelate + ATP = UDP-N-acetyl-alpha-D-muramoyl-L-alanyl-gamma-D-glutamyl-meso-2,6-diaminopimelate + ADP + phosphate + H(+)</text>
        <dbReference type="Rhea" id="RHEA:23676"/>
        <dbReference type="ChEBI" id="CHEBI:15378"/>
        <dbReference type="ChEBI" id="CHEBI:30616"/>
        <dbReference type="ChEBI" id="CHEBI:43474"/>
        <dbReference type="ChEBI" id="CHEBI:57791"/>
        <dbReference type="ChEBI" id="CHEBI:83900"/>
        <dbReference type="ChEBI" id="CHEBI:83905"/>
        <dbReference type="ChEBI" id="CHEBI:456216"/>
        <dbReference type="EC" id="6.3.2.13"/>
    </reaction>
</comment>
<dbReference type="Gene3D" id="3.40.1190.10">
    <property type="entry name" value="Mur-like, catalytic domain"/>
    <property type="match status" value="1"/>
</dbReference>
<feature type="binding site" evidence="12">
    <location>
        <begin position="109"/>
        <end position="115"/>
    </location>
    <ligand>
        <name>ATP</name>
        <dbReference type="ChEBI" id="CHEBI:30616"/>
    </ligand>
</feature>
<dbReference type="InterPro" id="IPR013221">
    <property type="entry name" value="Mur_ligase_cen"/>
</dbReference>
<protein>
    <recommendedName>
        <fullName evidence="12">UDP-N-acetylmuramoyl-L-alanyl-D-glutamate--2,6-diaminopimelate ligase</fullName>
        <ecNumber evidence="12">6.3.2.13</ecNumber>
    </recommendedName>
    <alternativeName>
        <fullName evidence="12">Meso-A2pm-adding enzyme</fullName>
    </alternativeName>
    <alternativeName>
        <fullName evidence="12">Meso-diaminopimelate-adding enzyme</fullName>
    </alternativeName>
    <alternativeName>
        <fullName evidence="12">UDP-MurNAc-L-Ala-D-Glu:meso-diaminopimelate ligase</fullName>
    </alternativeName>
    <alternativeName>
        <fullName evidence="12">UDP-MurNAc-tripeptide synthetase</fullName>
    </alternativeName>
    <alternativeName>
        <fullName evidence="12">UDP-N-acetylmuramyl-tripeptide synthetase</fullName>
    </alternativeName>
</protein>
<name>A0A9D1IBC8_9FIRM</name>
<comment type="PTM">
    <text evidence="12">Carboxylation is probably crucial for Mg(2+) binding and, consequently, for the gamma-phosphate positioning of ATP.</text>
</comment>
<accession>A0A9D1IBC8</accession>
<dbReference type="PANTHER" id="PTHR23135:SF4">
    <property type="entry name" value="UDP-N-ACETYLMURAMOYL-L-ALANYL-D-GLUTAMATE--2,6-DIAMINOPIMELATE LIGASE MURE HOMOLOG, CHLOROPLASTIC"/>
    <property type="match status" value="1"/>
</dbReference>
<dbReference type="InterPro" id="IPR018109">
    <property type="entry name" value="Folylpolyglutamate_synth_CS"/>
</dbReference>
<dbReference type="NCBIfam" id="NF001126">
    <property type="entry name" value="PRK00139.1-4"/>
    <property type="match status" value="1"/>
</dbReference>
<dbReference type="NCBIfam" id="TIGR01085">
    <property type="entry name" value="murE"/>
    <property type="match status" value="1"/>
</dbReference>
<evidence type="ECO:0000256" key="3">
    <source>
        <dbReference type="ARBA" id="ARBA00022490"/>
    </source>
</evidence>
<evidence type="ECO:0000256" key="13">
    <source>
        <dbReference type="RuleBase" id="RU004135"/>
    </source>
</evidence>
<dbReference type="InterPro" id="IPR035911">
    <property type="entry name" value="MurE/MurF_N"/>
</dbReference>
<comment type="function">
    <text evidence="12">Catalyzes the addition of meso-diaminopimelic acid to the nucleotide precursor UDP-N-acetylmuramoyl-L-alanyl-D-glutamate (UMAG) in the biosynthesis of bacterial cell-wall peptidoglycan.</text>
</comment>
<evidence type="ECO:0000256" key="8">
    <source>
        <dbReference type="ARBA" id="ARBA00022960"/>
    </source>
</evidence>
<dbReference type="SUPFAM" id="SSF53623">
    <property type="entry name" value="MurD-like peptide ligases, catalytic domain"/>
    <property type="match status" value="1"/>
</dbReference>
<reference evidence="17" key="2">
    <citation type="journal article" date="2021" name="PeerJ">
        <title>Extensive microbial diversity within the chicken gut microbiome revealed by metagenomics and culture.</title>
        <authorList>
            <person name="Gilroy R."/>
            <person name="Ravi A."/>
            <person name="Getino M."/>
            <person name="Pursley I."/>
            <person name="Horton D.L."/>
            <person name="Alikhan N.F."/>
            <person name="Baker D."/>
            <person name="Gharbi K."/>
            <person name="Hall N."/>
            <person name="Watson M."/>
            <person name="Adriaenssens E.M."/>
            <person name="Foster-Nyarko E."/>
            <person name="Jarju S."/>
            <person name="Secka A."/>
            <person name="Antonio M."/>
            <person name="Oren A."/>
            <person name="Chaudhuri R.R."/>
            <person name="La Ragione R."/>
            <person name="Hildebrand F."/>
            <person name="Pallen M.J."/>
        </authorList>
    </citation>
    <scope>NUCLEOTIDE SEQUENCE</scope>
    <source>
        <strain evidence="17">ChiHcec3-11533</strain>
    </source>
</reference>
<comment type="subcellular location">
    <subcellularLocation>
        <location evidence="12 13">Cytoplasm</location>
    </subcellularLocation>
</comment>
<evidence type="ECO:0000313" key="18">
    <source>
        <dbReference type="Proteomes" id="UP000824072"/>
    </source>
</evidence>
<dbReference type="AlphaFoldDB" id="A0A9D1IBC8"/>
<dbReference type="PANTHER" id="PTHR23135">
    <property type="entry name" value="MUR LIGASE FAMILY MEMBER"/>
    <property type="match status" value="1"/>
</dbReference>
<comment type="cofactor">
    <cofactor evidence="12">
        <name>Mg(2+)</name>
        <dbReference type="ChEBI" id="CHEBI:18420"/>
    </cofactor>
</comment>
<dbReference type="GO" id="GO:0008765">
    <property type="term" value="F:UDP-N-acetylmuramoylalanyl-D-glutamate-2,6-diaminopimelate ligase activity"/>
    <property type="evidence" value="ECO:0007669"/>
    <property type="project" value="UniProtKB-UniRule"/>
</dbReference>
<keyword evidence="8 12" id="KW-0133">Cell shape</keyword>
<dbReference type="NCBIfam" id="NF001124">
    <property type="entry name" value="PRK00139.1-2"/>
    <property type="match status" value="1"/>
</dbReference>
<dbReference type="PROSITE" id="PS01011">
    <property type="entry name" value="FOLYLPOLYGLU_SYNT_1"/>
    <property type="match status" value="1"/>
</dbReference>
<feature type="binding site" evidence="12">
    <location>
        <begin position="151"/>
        <end position="152"/>
    </location>
    <ligand>
        <name>UDP-N-acetyl-alpha-D-muramoyl-L-alanyl-D-glutamate</name>
        <dbReference type="ChEBI" id="CHEBI:83900"/>
    </ligand>
</feature>
<reference evidence="17" key="1">
    <citation type="submission" date="2020-10" db="EMBL/GenBank/DDBJ databases">
        <authorList>
            <person name="Gilroy R."/>
        </authorList>
    </citation>
    <scope>NUCLEOTIDE SEQUENCE</scope>
    <source>
        <strain evidence="17">ChiHcec3-11533</strain>
    </source>
</reference>